<proteinExistence type="predicted"/>
<dbReference type="AlphaFoldDB" id="A0A1M5G6F7"/>
<dbReference type="Gene3D" id="3.40.50.2300">
    <property type="match status" value="2"/>
</dbReference>
<dbReference type="STRING" id="1194090.SAMN05443144_116100"/>
<dbReference type="GO" id="GO:0000976">
    <property type="term" value="F:transcription cis-regulatory region binding"/>
    <property type="evidence" value="ECO:0007669"/>
    <property type="project" value="TreeGrafter"/>
</dbReference>
<evidence type="ECO:0000313" key="6">
    <source>
        <dbReference type="Proteomes" id="UP000184041"/>
    </source>
</evidence>
<evidence type="ECO:0000256" key="3">
    <source>
        <dbReference type="ARBA" id="ARBA00023163"/>
    </source>
</evidence>
<dbReference type="CDD" id="cd01392">
    <property type="entry name" value="HTH_LacI"/>
    <property type="match status" value="1"/>
</dbReference>
<dbReference type="CDD" id="cd06267">
    <property type="entry name" value="PBP1_LacI_sugar_binding-like"/>
    <property type="match status" value="1"/>
</dbReference>
<dbReference type="PANTHER" id="PTHR30146:SF109">
    <property type="entry name" value="HTH-TYPE TRANSCRIPTIONAL REGULATOR GALS"/>
    <property type="match status" value="1"/>
</dbReference>
<keyword evidence="6" id="KW-1185">Reference proteome</keyword>
<dbReference type="Pfam" id="PF00356">
    <property type="entry name" value="LacI"/>
    <property type="match status" value="1"/>
</dbReference>
<keyword evidence="1" id="KW-0805">Transcription regulation</keyword>
<sequence>MESKKTTIHDIANELGVTASTVSRALQDHPRISDSTKEEVLEMAEKLDYHPNSIAAALRKGKSNIIGVIIPMADRNFFASVIRGVEEIVNKSGYRVIISQSNDSPEREKSNIKALLESQVDGILASYAKKTTDFDHYKEIARQGVPLILFDRLHESLESLEVGSVVIDDYLGAYKATEHLIEQGCRRIAHFSGPQHVSIYKERRRGYEEALNRHNIPIDERLIVESNLKLEAGRRLGEELLTWNQLPDAVFSSSDYGAVGAMEILKERGIKIPDDIAMVGFSNESFTSFVDPGLTTIDQHGEKMGHFAAQLFLDQVSEDKDARTPGKTVLNPQLIVRESSLKKKVSA</sequence>
<keyword evidence="2" id="KW-0238">DNA-binding</keyword>
<protein>
    <submittedName>
        <fullName evidence="5">Transcriptional regulator, LacI family</fullName>
    </submittedName>
</protein>
<dbReference type="SUPFAM" id="SSF47413">
    <property type="entry name" value="lambda repressor-like DNA-binding domains"/>
    <property type="match status" value="1"/>
</dbReference>
<dbReference type="PROSITE" id="PS50932">
    <property type="entry name" value="HTH_LACI_2"/>
    <property type="match status" value="1"/>
</dbReference>
<keyword evidence="3" id="KW-0804">Transcription</keyword>
<dbReference type="Gene3D" id="1.10.260.40">
    <property type="entry name" value="lambda repressor-like DNA-binding domains"/>
    <property type="match status" value="1"/>
</dbReference>
<dbReference type="EMBL" id="FQUS01000016">
    <property type="protein sequence ID" value="SHF99323.1"/>
    <property type="molecule type" value="Genomic_DNA"/>
</dbReference>
<name>A0A1M5G6F7_9BACT</name>
<dbReference type="InterPro" id="IPR046335">
    <property type="entry name" value="LacI/GalR-like_sensor"/>
</dbReference>
<organism evidence="5 6">
    <name type="scientific">Fodinibius roseus</name>
    <dbReference type="NCBI Taxonomy" id="1194090"/>
    <lineage>
        <taxon>Bacteria</taxon>
        <taxon>Pseudomonadati</taxon>
        <taxon>Balneolota</taxon>
        <taxon>Balneolia</taxon>
        <taxon>Balneolales</taxon>
        <taxon>Balneolaceae</taxon>
        <taxon>Fodinibius</taxon>
    </lineage>
</organism>
<evidence type="ECO:0000256" key="1">
    <source>
        <dbReference type="ARBA" id="ARBA00023015"/>
    </source>
</evidence>
<feature type="domain" description="HTH lacI-type" evidence="4">
    <location>
        <begin position="6"/>
        <end position="60"/>
    </location>
</feature>
<dbReference type="Pfam" id="PF13377">
    <property type="entry name" value="Peripla_BP_3"/>
    <property type="match status" value="1"/>
</dbReference>
<evidence type="ECO:0000259" key="4">
    <source>
        <dbReference type="PROSITE" id="PS50932"/>
    </source>
</evidence>
<evidence type="ECO:0000256" key="2">
    <source>
        <dbReference type="ARBA" id="ARBA00023125"/>
    </source>
</evidence>
<evidence type="ECO:0000313" key="5">
    <source>
        <dbReference type="EMBL" id="SHF99323.1"/>
    </source>
</evidence>
<dbReference type="InterPro" id="IPR000843">
    <property type="entry name" value="HTH_LacI"/>
</dbReference>
<dbReference type="OrthoDB" id="9768806at2"/>
<dbReference type="GO" id="GO:0003700">
    <property type="term" value="F:DNA-binding transcription factor activity"/>
    <property type="evidence" value="ECO:0007669"/>
    <property type="project" value="TreeGrafter"/>
</dbReference>
<reference evidence="5 6" key="1">
    <citation type="submission" date="2016-11" db="EMBL/GenBank/DDBJ databases">
        <authorList>
            <person name="Jaros S."/>
            <person name="Januszkiewicz K."/>
            <person name="Wedrychowicz H."/>
        </authorList>
    </citation>
    <scope>NUCLEOTIDE SEQUENCE [LARGE SCALE GENOMIC DNA]</scope>
    <source>
        <strain evidence="5 6">DSM 21986</strain>
    </source>
</reference>
<dbReference type="PANTHER" id="PTHR30146">
    <property type="entry name" value="LACI-RELATED TRANSCRIPTIONAL REPRESSOR"/>
    <property type="match status" value="1"/>
</dbReference>
<dbReference type="Proteomes" id="UP000184041">
    <property type="component" value="Unassembled WGS sequence"/>
</dbReference>
<accession>A0A1M5G6F7</accession>
<gene>
    <name evidence="5" type="ORF">SAMN05443144_116100</name>
</gene>
<dbReference type="SMART" id="SM00354">
    <property type="entry name" value="HTH_LACI"/>
    <property type="match status" value="1"/>
</dbReference>
<dbReference type="RefSeq" id="WP_073066059.1">
    <property type="nucleotide sequence ID" value="NZ_FQUS01000016.1"/>
</dbReference>
<dbReference type="SUPFAM" id="SSF53822">
    <property type="entry name" value="Periplasmic binding protein-like I"/>
    <property type="match status" value="1"/>
</dbReference>
<dbReference type="InterPro" id="IPR028082">
    <property type="entry name" value="Peripla_BP_I"/>
</dbReference>
<dbReference type="InterPro" id="IPR010982">
    <property type="entry name" value="Lambda_DNA-bd_dom_sf"/>
</dbReference>